<keyword evidence="2" id="KW-1185">Reference proteome</keyword>
<protein>
    <submittedName>
        <fullName evidence="1">Uncharacterized protein</fullName>
    </submittedName>
</protein>
<dbReference type="Proteomes" id="UP000232883">
    <property type="component" value="Chromosome"/>
</dbReference>
<name>A0A2K8YT38_9BACT</name>
<reference evidence="1 2" key="1">
    <citation type="submission" date="2017-11" db="EMBL/GenBank/DDBJ databases">
        <title>Taxonomic description and genome sequences of Spirosoma HA7 sp. nov., isolated from pollen microhabitat of Corylus avellana.</title>
        <authorList>
            <person name="Ambika Manirajan B."/>
            <person name="Suarez C."/>
            <person name="Ratering S."/>
            <person name="Geissler-Plaum R."/>
            <person name="Cardinale M."/>
            <person name="Sylvia S."/>
        </authorList>
    </citation>
    <scope>NUCLEOTIDE SEQUENCE [LARGE SCALE GENOMIC DNA]</scope>
    <source>
        <strain evidence="1 2">HA7</strain>
    </source>
</reference>
<sequence length="165" mass="17340">MAMNLEQVLATAKDGSSVHITLVSNQNNGIASYADGSLIFHPQSGGTEFGGPPLRPAHMESASPMKMYFSDRRLSIDPVPAGGFAPTPRQPFNANATEALSVSVAMTASDHKTINVSIKVFGNTVKFTMDRIGDLYAGVGPSLSQSSGAVFVLAFTGVSQLQIIH</sequence>
<dbReference type="RefSeq" id="WP_100986214.1">
    <property type="nucleotide sequence ID" value="NZ_CP025096.1"/>
</dbReference>
<dbReference type="OrthoDB" id="9554321at2"/>
<proteinExistence type="predicted"/>
<organism evidence="1 2">
    <name type="scientific">Spirosoma pollinicola</name>
    <dbReference type="NCBI Taxonomy" id="2057025"/>
    <lineage>
        <taxon>Bacteria</taxon>
        <taxon>Pseudomonadati</taxon>
        <taxon>Bacteroidota</taxon>
        <taxon>Cytophagia</taxon>
        <taxon>Cytophagales</taxon>
        <taxon>Cytophagaceae</taxon>
        <taxon>Spirosoma</taxon>
    </lineage>
</organism>
<gene>
    <name evidence="1" type="ORF">CWM47_02540</name>
</gene>
<evidence type="ECO:0000313" key="1">
    <source>
        <dbReference type="EMBL" id="AUD00791.1"/>
    </source>
</evidence>
<accession>A0A2K8YT38</accession>
<evidence type="ECO:0000313" key="2">
    <source>
        <dbReference type="Proteomes" id="UP000232883"/>
    </source>
</evidence>
<dbReference type="AlphaFoldDB" id="A0A2K8YT38"/>
<dbReference type="KEGG" id="spir:CWM47_02540"/>
<dbReference type="EMBL" id="CP025096">
    <property type="protein sequence ID" value="AUD00791.1"/>
    <property type="molecule type" value="Genomic_DNA"/>
</dbReference>